<dbReference type="InterPro" id="IPR023393">
    <property type="entry name" value="START-like_dom_sf"/>
</dbReference>
<dbReference type="InterPro" id="IPR019587">
    <property type="entry name" value="Polyketide_cyclase/dehydratase"/>
</dbReference>
<gene>
    <name evidence="1" type="ORF">GCM10010531_22030</name>
</gene>
<evidence type="ECO:0000313" key="1">
    <source>
        <dbReference type="EMBL" id="GAA3168699.1"/>
    </source>
</evidence>
<dbReference type="Gene3D" id="3.30.530.20">
    <property type="match status" value="1"/>
</dbReference>
<proteinExistence type="predicted"/>
<dbReference type="EMBL" id="BAAAVV010000004">
    <property type="protein sequence ID" value="GAA3168699.1"/>
    <property type="molecule type" value="Genomic_DNA"/>
</dbReference>
<accession>A0ABP6P7F0</accession>
<dbReference type="Pfam" id="PF10604">
    <property type="entry name" value="Polyketide_cyc2"/>
    <property type="match status" value="1"/>
</dbReference>
<evidence type="ECO:0000313" key="2">
    <source>
        <dbReference type="Proteomes" id="UP001499924"/>
    </source>
</evidence>
<dbReference type="RefSeq" id="WP_344688899.1">
    <property type="nucleotide sequence ID" value="NZ_BAAAVV010000004.1"/>
</dbReference>
<dbReference type="Proteomes" id="UP001499924">
    <property type="component" value="Unassembled WGS sequence"/>
</dbReference>
<sequence>MTVDVRPEVRIRRPRAEVAAFMFDPRNDLAWTGGITGSRPAQPGPLVTGAVVERTARFLGREFTYGYVVTADEPDRLVEMKVDRPFPMLVRYELADADADADADGGSTVAAIHAAGSPGRFFGWATPLMRWQVRRSIAADLDRLRACLEQPGSTGRPA</sequence>
<keyword evidence="2" id="KW-1185">Reference proteome</keyword>
<protein>
    <submittedName>
        <fullName evidence="1">SRPBCC family protein</fullName>
    </submittedName>
</protein>
<organism evidence="1 2">
    <name type="scientific">Blastococcus jejuensis</name>
    <dbReference type="NCBI Taxonomy" id="351224"/>
    <lineage>
        <taxon>Bacteria</taxon>
        <taxon>Bacillati</taxon>
        <taxon>Actinomycetota</taxon>
        <taxon>Actinomycetes</taxon>
        <taxon>Geodermatophilales</taxon>
        <taxon>Geodermatophilaceae</taxon>
        <taxon>Blastococcus</taxon>
    </lineage>
</organism>
<reference evidence="2" key="1">
    <citation type="journal article" date="2019" name="Int. J. Syst. Evol. Microbiol.">
        <title>The Global Catalogue of Microorganisms (GCM) 10K type strain sequencing project: providing services to taxonomists for standard genome sequencing and annotation.</title>
        <authorList>
            <consortium name="The Broad Institute Genomics Platform"/>
            <consortium name="The Broad Institute Genome Sequencing Center for Infectious Disease"/>
            <person name="Wu L."/>
            <person name="Ma J."/>
        </authorList>
    </citation>
    <scope>NUCLEOTIDE SEQUENCE [LARGE SCALE GENOMIC DNA]</scope>
    <source>
        <strain evidence="2">JCM 15614</strain>
    </source>
</reference>
<dbReference type="SUPFAM" id="SSF55961">
    <property type="entry name" value="Bet v1-like"/>
    <property type="match status" value="1"/>
</dbReference>
<comment type="caution">
    <text evidence="1">The sequence shown here is derived from an EMBL/GenBank/DDBJ whole genome shotgun (WGS) entry which is preliminary data.</text>
</comment>
<name>A0ABP6P7F0_9ACTN</name>